<keyword evidence="1" id="KW-0812">Transmembrane</keyword>
<dbReference type="EMBL" id="WTXG01000737">
    <property type="protein sequence ID" value="KAI0287213.1"/>
    <property type="molecule type" value="Genomic_DNA"/>
</dbReference>
<gene>
    <name evidence="6" type="ORF">B0F90DRAFT_1744392</name>
    <name evidence="4" type="ORF">B0F90DRAFT_1770749</name>
    <name evidence="5" type="ORF">B0F90DRAFT_1770759</name>
    <name evidence="3" type="ORF">B0F90DRAFT_1804831</name>
    <name evidence="2" type="ORF">B0F90DRAFT_1806884</name>
</gene>
<keyword evidence="7" id="KW-1185">Reference proteome</keyword>
<feature type="transmembrane region" description="Helical" evidence="1">
    <location>
        <begin position="49"/>
        <end position="66"/>
    </location>
</feature>
<accession>A0AAD4LVS8</accession>
<organism evidence="5 7">
    <name type="scientific">Multifurca ochricompacta</name>
    <dbReference type="NCBI Taxonomy" id="376703"/>
    <lineage>
        <taxon>Eukaryota</taxon>
        <taxon>Fungi</taxon>
        <taxon>Dikarya</taxon>
        <taxon>Basidiomycota</taxon>
        <taxon>Agaricomycotina</taxon>
        <taxon>Agaricomycetes</taxon>
        <taxon>Russulales</taxon>
        <taxon>Russulaceae</taxon>
        <taxon>Multifurca</taxon>
    </lineage>
</organism>
<evidence type="ECO:0000256" key="1">
    <source>
        <dbReference type="SAM" id="Phobius"/>
    </source>
</evidence>
<dbReference type="Proteomes" id="UP001203297">
    <property type="component" value="Unassembled WGS sequence"/>
</dbReference>
<evidence type="ECO:0000313" key="7">
    <source>
        <dbReference type="Proteomes" id="UP001203297"/>
    </source>
</evidence>
<sequence length="83" mass="9401">MAHLAYHPLYPLWDLLSHTLIMLIFLITLICLLCPFPSLFIFTPICLSVYLLICLSLICLSSYLLSSQKPPFATVLKDTVDSQ</sequence>
<evidence type="ECO:0000313" key="6">
    <source>
        <dbReference type="EMBL" id="KAI0296784.1"/>
    </source>
</evidence>
<keyword evidence="1" id="KW-0472">Membrane</keyword>
<evidence type="ECO:0000313" key="3">
    <source>
        <dbReference type="EMBL" id="KAI0288158.1"/>
    </source>
</evidence>
<protein>
    <submittedName>
        <fullName evidence="5">Uncharacterized protein</fullName>
    </submittedName>
</protein>
<name>A0AAD4LVS8_9AGAM</name>
<evidence type="ECO:0000313" key="2">
    <source>
        <dbReference type="EMBL" id="KAI0287213.1"/>
    </source>
</evidence>
<keyword evidence="1" id="KW-1133">Transmembrane helix</keyword>
<feature type="transmembrane region" description="Helical" evidence="1">
    <location>
        <begin position="20"/>
        <end position="42"/>
    </location>
</feature>
<dbReference type="EMBL" id="WTXG01000045">
    <property type="protein sequence ID" value="KAI0296784.1"/>
    <property type="molecule type" value="Genomic_DNA"/>
</dbReference>
<dbReference type="EMBL" id="WTXG01000124">
    <property type="protein sequence ID" value="KAI0292345.1"/>
    <property type="molecule type" value="Genomic_DNA"/>
</dbReference>
<dbReference type="AlphaFoldDB" id="A0AAD4LVS8"/>
<dbReference type="EMBL" id="WTXG01000124">
    <property type="protein sequence ID" value="KAI0292348.1"/>
    <property type="molecule type" value="Genomic_DNA"/>
</dbReference>
<reference evidence="5" key="1">
    <citation type="journal article" date="2022" name="New Phytol.">
        <title>Evolutionary transition to the ectomycorrhizal habit in the genomes of a hyperdiverse lineage of mushroom-forming fungi.</title>
        <authorList>
            <person name="Looney B."/>
            <person name="Miyauchi S."/>
            <person name="Morin E."/>
            <person name="Drula E."/>
            <person name="Courty P.E."/>
            <person name="Kohler A."/>
            <person name="Kuo A."/>
            <person name="LaButti K."/>
            <person name="Pangilinan J."/>
            <person name="Lipzen A."/>
            <person name="Riley R."/>
            <person name="Andreopoulos W."/>
            <person name="He G."/>
            <person name="Johnson J."/>
            <person name="Nolan M."/>
            <person name="Tritt A."/>
            <person name="Barry K.W."/>
            <person name="Grigoriev I.V."/>
            <person name="Nagy L.G."/>
            <person name="Hibbett D."/>
            <person name="Henrissat B."/>
            <person name="Matheny P.B."/>
            <person name="Labbe J."/>
            <person name="Martin F.M."/>
        </authorList>
    </citation>
    <scope>NUCLEOTIDE SEQUENCE</scope>
    <source>
        <strain evidence="5">BPL690</strain>
    </source>
</reference>
<proteinExistence type="predicted"/>
<evidence type="ECO:0000313" key="4">
    <source>
        <dbReference type="EMBL" id="KAI0292345.1"/>
    </source>
</evidence>
<dbReference type="EMBL" id="WTXG01000529">
    <property type="protein sequence ID" value="KAI0288158.1"/>
    <property type="molecule type" value="Genomic_DNA"/>
</dbReference>
<evidence type="ECO:0000313" key="5">
    <source>
        <dbReference type="EMBL" id="KAI0292348.1"/>
    </source>
</evidence>
<comment type="caution">
    <text evidence="5">The sequence shown here is derived from an EMBL/GenBank/DDBJ whole genome shotgun (WGS) entry which is preliminary data.</text>
</comment>